<name>A0A5B0QKH5_PUCGR</name>
<evidence type="ECO:0000313" key="1">
    <source>
        <dbReference type="EMBL" id="KAA1113688.1"/>
    </source>
</evidence>
<organism evidence="1 2">
    <name type="scientific">Puccinia graminis f. sp. tritici</name>
    <dbReference type="NCBI Taxonomy" id="56615"/>
    <lineage>
        <taxon>Eukaryota</taxon>
        <taxon>Fungi</taxon>
        <taxon>Dikarya</taxon>
        <taxon>Basidiomycota</taxon>
        <taxon>Pucciniomycotina</taxon>
        <taxon>Pucciniomycetes</taxon>
        <taxon>Pucciniales</taxon>
        <taxon>Pucciniaceae</taxon>
        <taxon>Puccinia</taxon>
    </lineage>
</organism>
<gene>
    <name evidence="1" type="ORF">PGTUg99_020581</name>
</gene>
<sequence>MVGFIVRCSPTLDVNGLPPSTQTDILAKLLTHLAHPEDDDDVEEVSTTITNL</sequence>
<comment type="caution">
    <text evidence="1">The sequence shown here is derived from an EMBL/GenBank/DDBJ whole genome shotgun (WGS) entry which is preliminary data.</text>
</comment>
<reference evidence="1 2" key="1">
    <citation type="submission" date="2019-05" db="EMBL/GenBank/DDBJ databases">
        <title>Emergence of the Ug99 lineage of the wheat stem rust pathogen through somatic hybridization.</title>
        <authorList>
            <person name="Li F."/>
            <person name="Upadhyaya N.M."/>
            <person name="Sperschneider J."/>
            <person name="Matny O."/>
            <person name="Nguyen-Phuc H."/>
            <person name="Mago R."/>
            <person name="Raley C."/>
            <person name="Miller M.E."/>
            <person name="Silverstein K.A.T."/>
            <person name="Henningsen E."/>
            <person name="Hirsch C.D."/>
            <person name="Visser B."/>
            <person name="Pretorius Z.A."/>
            <person name="Steffenson B.J."/>
            <person name="Schwessinger B."/>
            <person name="Dodds P.N."/>
            <person name="Figueroa M."/>
        </authorList>
    </citation>
    <scope>NUCLEOTIDE SEQUENCE [LARGE SCALE GENOMIC DNA]</scope>
    <source>
        <strain evidence="1 2">Ug99</strain>
    </source>
</reference>
<proteinExistence type="predicted"/>
<dbReference type="EMBL" id="VDEP01000276">
    <property type="protein sequence ID" value="KAA1113688.1"/>
    <property type="molecule type" value="Genomic_DNA"/>
</dbReference>
<accession>A0A5B0QKH5</accession>
<dbReference type="Proteomes" id="UP000325313">
    <property type="component" value="Unassembled WGS sequence"/>
</dbReference>
<evidence type="ECO:0000313" key="2">
    <source>
        <dbReference type="Proteomes" id="UP000325313"/>
    </source>
</evidence>
<dbReference type="AlphaFoldDB" id="A0A5B0QKH5"/>
<protein>
    <submittedName>
        <fullName evidence="1">Uncharacterized protein</fullName>
    </submittedName>
</protein>